<reference evidence="2 3" key="1">
    <citation type="submission" date="2018-11" db="EMBL/GenBank/DDBJ databases">
        <authorList>
            <consortium name="Pathogen Informatics"/>
        </authorList>
    </citation>
    <scope>NUCLEOTIDE SEQUENCE [LARGE SCALE GENOMIC DNA]</scope>
    <source>
        <strain evidence="2 3">Zambia</strain>
    </source>
</reference>
<dbReference type="STRING" id="48269.A0A183MD01"/>
<dbReference type="Pfam" id="PF23055">
    <property type="entry name" value="DUF7041"/>
    <property type="match status" value="1"/>
</dbReference>
<sequence length="193" mass="22394">MTSDVSFQSNFTALISSLWFYTFDKPLPSSENHLSNGHVYTSPVFPCEISNQVRKSAPDIDGDSIYDVPKNKVISRMPLSDQPTDLKETHNLEDLSPVEIDTVMTTKSRLPEFDRSDPELWFAQLEHYFTRHNIKSEGIRYRDLCFILPPSVAKEVRDLILDPPSPQPYTILRRTVYHYQIVKESKDFFIVKH</sequence>
<gene>
    <name evidence="2" type="ORF">SMRZ_LOCUS13926</name>
</gene>
<dbReference type="InterPro" id="IPR055469">
    <property type="entry name" value="DUF7041"/>
</dbReference>
<dbReference type="Proteomes" id="UP000277204">
    <property type="component" value="Unassembled WGS sequence"/>
</dbReference>
<dbReference type="EMBL" id="UZAI01011789">
    <property type="protein sequence ID" value="VDP09362.1"/>
    <property type="molecule type" value="Genomic_DNA"/>
</dbReference>
<organism evidence="2 3">
    <name type="scientific">Schistosoma margrebowiei</name>
    <dbReference type="NCBI Taxonomy" id="48269"/>
    <lineage>
        <taxon>Eukaryota</taxon>
        <taxon>Metazoa</taxon>
        <taxon>Spiralia</taxon>
        <taxon>Lophotrochozoa</taxon>
        <taxon>Platyhelminthes</taxon>
        <taxon>Trematoda</taxon>
        <taxon>Digenea</taxon>
        <taxon>Strigeidida</taxon>
        <taxon>Schistosomatoidea</taxon>
        <taxon>Schistosomatidae</taxon>
        <taxon>Schistosoma</taxon>
    </lineage>
</organism>
<evidence type="ECO:0000313" key="2">
    <source>
        <dbReference type="EMBL" id="VDP09362.1"/>
    </source>
</evidence>
<accession>A0A183MD01</accession>
<evidence type="ECO:0000313" key="3">
    <source>
        <dbReference type="Proteomes" id="UP000277204"/>
    </source>
</evidence>
<name>A0A183MD01_9TREM</name>
<dbReference type="PANTHER" id="PTHR33327:SF3">
    <property type="entry name" value="RNA-DIRECTED DNA POLYMERASE"/>
    <property type="match status" value="1"/>
</dbReference>
<protein>
    <recommendedName>
        <fullName evidence="1">DUF7041 domain-containing protein</fullName>
    </recommendedName>
</protein>
<dbReference type="PANTHER" id="PTHR33327">
    <property type="entry name" value="ENDONUCLEASE"/>
    <property type="match status" value="1"/>
</dbReference>
<dbReference type="AlphaFoldDB" id="A0A183MD01"/>
<keyword evidence="3" id="KW-1185">Reference proteome</keyword>
<feature type="domain" description="DUF7041" evidence="1">
    <location>
        <begin position="110"/>
        <end position="178"/>
    </location>
</feature>
<evidence type="ECO:0000259" key="1">
    <source>
        <dbReference type="Pfam" id="PF23055"/>
    </source>
</evidence>
<proteinExistence type="predicted"/>